<dbReference type="EMBL" id="WSEL01000003">
    <property type="protein sequence ID" value="MVQ29842.1"/>
    <property type="molecule type" value="Genomic_DNA"/>
</dbReference>
<keyword evidence="1" id="KW-0812">Transmembrane</keyword>
<sequence>MSPQQPRVQVMHPPLDGSGWGPWSCEAVEAADGPGLLVSRVFWLGGGLSVLLWAGMTLLALQWI</sequence>
<accession>A0A6N8ISZ0</accession>
<feature type="transmembrane region" description="Helical" evidence="1">
    <location>
        <begin position="41"/>
        <end position="61"/>
    </location>
</feature>
<dbReference type="AlphaFoldDB" id="A0A6N8ISZ0"/>
<evidence type="ECO:0000313" key="2">
    <source>
        <dbReference type="EMBL" id="MVQ29842.1"/>
    </source>
</evidence>
<organism evidence="2 3">
    <name type="scientific">Ramlibacter pinisoli</name>
    <dbReference type="NCBI Taxonomy" id="2682844"/>
    <lineage>
        <taxon>Bacteria</taxon>
        <taxon>Pseudomonadati</taxon>
        <taxon>Pseudomonadota</taxon>
        <taxon>Betaproteobacteria</taxon>
        <taxon>Burkholderiales</taxon>
        <taxon>Comamonadaceae</taxon>
        <taxon>Ramlibacter</taxon>
    </lineage>
</organism>
<gene>
    <name evidence="2" type="ORF">GON04_10305</name>
</gene>
<evidence type="ECO:0000313" key="3">
    <source>
        <dbReference type="Proteomes" id="UP000469385"/>
    </source>
</evidence>
<reference evidence="2 3" key="1">
    <citation type="submission" date="2019-12" db="EMBL/GenBank/DDBJ databases">
        <authorList>
            <person name="Huq M.A."/>
        </authorList>
    </citation>
    <scope>NUCLEOTIDE SEQUENCE [LARGE SCALE GENOMIC DNA]</scope>
    <source>
        <strain evidence="2 3">MAH-25</strain>
    </source>
</reference>
<keyword evidence="1" id="KW-0472">Membrane</keyword>
<proteinExistence type="predicted"/>
<keyword evidence="1" id="KW-1133">Transmembrane helix</keyword>
<dbReference type="RefSeq" id="WP_157397803.1">
    <property type="nucleotide sequence ID" value="NZ_WSEL01000003.1"/>
</dbReference>
<name>A0A6N8ISZ0_9BURK</name>
<evidence type="ECO:0000256" key="1">
    <source>
        <dbReference type="SAM" id="Phobius"/>
    </source>
</evidence>
<comment type="caution">
    <text evidence="2">The sequence shown here is derived from an EMBL/GenBank/DDBJ whole genome shotgun (WGS) entry which is preliminary data.</text>
</comment>
<protein>
    <submittedName>
        <fullName evidence="2">Uncharacterized protein</fullName>
    </submittedName>
</protein>
<dbReference type="Proteomes" id="UP000469385">
    <property type="component" value="Unassembled WGS sequence"/>
</dbReference>
<keyword evidence="3" id="KW-1185">Reference proteome</keyword>